<accession>A0A0F7L8K5</accession>
<proteinExistence type="predicted"/>
<protein>
    <submittedName>
        <fullName evidence="1">Uncharacterized protein</fullName>
    </submittedName>
</protein>
<reference evidence="1" key="1">
    <citation type="journal article" date="2015" name="Front. Microbiol.">
        <title>Combining genomic sequencing methods to explore viral diversity and reveal potential virus-host interactions.</title>
        <authorList>
            <person name="Chow C.E."/>
            <person name="Winget D.M."/>
            <person name="White R.A.III."/>
            <person name="Hallam S.J."/>
            <person name="Suttle C.A."/>
        </authorList>
    </citation>
    <scope>NUCLEOTIDE SEQUENCE</scope>
    <source>
        <strain evidence="1">H4084949</strain>
    </source>
</reference>
<name>A0A0F7L8K5_9VIRU</name>
<organism evidence="1">
    <name type="scientific">uncultured marine virus</name>
    <dbReference type="NCBI Taxonomy" id="186617"/>
    <lineage>
        <taxon>Viruses</taxon>
        <taxon>environmental samples</taxon>
    </lineage>
</organism>
<sequence length="66" mass="7382">MSPGDRETLAMLTMLYRVPAMTVLEWPAEVQTIELLNLQECLAMSQRQAAKMGDSPIFPVAKITPF</sequence>
<evidence type="ECO:0000313" key="1">
    <source>
        <dbReference type="EMBL" id="AKH47331.1"/>
    </source>
</evidence>
<reference evidence="1" key="2">
    <citation type="submission" date="2015-03" db="EMBL/GenBank/DDBJ databases">
        <authorList>
            <person name="Chow C.-E.T."/>
            <person name="Winget D.M."/>
            <person name="White R.A.III."/>
            <person name="Hallam S.J."/>
            <person name="Suttle C.A."/>
        </authorList>
    </citation>
    <scope>NUCLEOTIDE SEQUENCE</scope>
    <source>
        <strain evidence="1">H4084949</strain>
    </source>
</reference>
<dbReference type="EMBL" id="KR029591">
    <property type="protein sequence ID" value="AKH47331.1"/>
    <property type="molecule type" value="Genomic_DNA"/>
</dbReference>